<dbReference type="GO" id="GO:0019432">
    <property type="term" value="P:triglyceride biosynthetic process"/>
    <property type="evidence" value="ECO:0007669"/>
    <property type="project" value="UniProtKB-UniRule"/>
</dbReference>
<keyword evidence="11 16" id="KW-1133">Transmembrane helix</keyword>
<keyword evidence="10 16" id="KW-0256">Endoplasmic reticulum</keyword>
<accession>A0A9P6XAR4</accession>
<reference evidence="17" key="1">
    <citation type="journal article" date="2020" name="Microb. Genom.">
        <title>Genetic diversity of clinical and environmental Mucorales isolates obtained from an investigation of mucormycosis cases among solid organ transplant recipients.</title>
        <authorList>
            <person name="Nguyen M.H."/>
            <person name="Kaul D."/>
            <person name="Muto C."/>
            <person name="Cheng S.J."/>
            <person name="Richter R.A."/>
            <person name="Bruno V.M."/>
            <person name="Liu G."/>
            <person name="Beyhan S."/>
            <person name="Sundermann A.J."/>
            <person name="Mounaud S."/>
            <person name="Pasculle A.W."/>
            <person name="Nierman W.C."/>
            <person name="Driscoll E."/>
            <person name="Cumbie R."/>
            <person name="Clancy C.J."/>
            <person name="Dupont C.L."/>
        </authorList>
    </citation>
    <scope>NUCLEOTIDE SEQUENCE</scope>
    <source>
        <strain evidence="17">GL11</strain>
    </source>
</reference>
<evidence type="ECO:0000256" key="12">
    <source>
        <dbReference type="ARBA" id="ARBA00023098"/>
    </source>
</evidence>
<evidence type="ECO:0000256" key="6">
    <source>
        <dbReference type="ARBA" id="ARBA00022516"/>
    </source>
</evidence>
<keyword evidence="7" id="KW-0808">Transferase</keyword>
<evidence type="ECO:0000256" key="13">
    <source>
        <dbReference type="ARBA" id="ARBA00023136"/>
    </source>
</evidence>
<comment type="catalytic activity">
    <reaction evidence="15 16">
        <text>an acyl-CoA + a 1,2-diacyl-sn-glycerol = a triacyl-sn-glycerol + CoA</text>
        <dbReference type="Rhea" id="RHEA:10868"/>
        <dbReference type="ChEBI" id="CHEBI:17815"/>
        <dbReference type="ChEBI" id="CHEBI:57287"/>
        <dbReference type="ChEBI" id="CHEBI:58342"/>
        <dbReference type="ChEBI" id="CHEBI:64615"/>
        <dbReference type="EC" id="2.3.1.20"/>
    </reaction>
</comment>
<dbReference type="PANTHER" id="PTHR12317:SF0">
    <property type="entry name" value="ACYLTRANSFERASE"/>
    <property type="match status" value="1"/>
</dbReference>
<comment type="subcellular location">
    <subcellularLocation>
        <location evidence="1 16">Endoplasmic reticulum membrane</location>
        <topology evidence="1 16">Multi-pass membrane protein</topology>
    </subcellularLocation>
</comment>
<proteinExistence type="inferred from homology"/>
<protein>
    <recommendedName>
        <fullName evidence="5 16">Diacylglycerol O-acyltransferase</fullName>
        <ecNumber evidence="5 16">2.3.1.20</ecNumber>
    </recommendedName>
</protein>
<dbReference type="GO" id="GO:0006071">
    <property type="term" value="P:glycerol metabolic process"/>
    <property type="evidence" value="ECO:0007669"/>
    <property type="project" value="UniProtKB-UniRule"/>
</dbReference>
<name>A0A9P6XAR4_RHIOR</name>
<evidence type="ECO:0000256" key="15">
    <source>
        <dbReference type="ARBA" id="ARBA00048109"/>
    </source>
</evidence>
<evidence type="ECO:0000256" key="9">
    <source>
        <dbReference type="ARBA" id="ARBA00022798"/>
    </source>
</evidence>
<evidence type="ECO:0000313" key="17">
    <source>
        <dbReference type="EMBL" id="KAG1308968.1"/>
    </source>
</evidence>
<keyword evidence="9" id="KW-0319">Glycerol metabolism</keyword>
<evidence type="ECO:0000256" key="2">
    <source>
        <dbReference type="ARBA" id="ARBA00004771"/>
    </source>
</evidence>
<dbReference type="AlphaFoldDB" id="A0A9P6XAR4"/>
<dbReference type="GO" id="GO:0004144">
    <property type="term" value="F:diacylglycerol O-acyltransferase activity"/>
    <property type="evidence" value="ECO:0007669"/>
    <property type="project" value="UniProtKB-UniRule"/>
</dbReference>
<keyword evidence="12 16" id="KW-0443">Lipid metabolism</keyword>
<keyword evidence="8 16" id="KW-0812">Transmembrane</keyword>
<gene>
    <name evidence="17" type="ORF">G6F64_005659</name>
</gene>
<evidence type="ECO:0000256" key="16">
    <source>
        <dbReference type="RuleBase" id="RU367023"/>
    </source>
</evidence>
<evidence type="ECO:0000256" key="3">
    <source>
        <dbReference type="ARBA" id="ARBA00005189"/>
    </source>
</evidence>
<dbReference type="SUPFAM" id="SSF69593">
    <property type="entry name" value="Glycerol-3-phosphate (1)-acyltransferase"/>
    <property type="match status" value="1"/>
</dbReference>
<dbReference type="EC" id="2.3.1.20" evidence="5 16"/>
<evidence type="ECO:0000256" key="4">
    <source>
        <dbReference type="ARBA" id="ARBA00005420"/>
    </source>
</evidence>
<dbReference type="PANTHER" id="PTHR12317">
    <property type="entry name" value="DIACYLGLYCEROL O-ACYLTRANSFERASE"/>
    <property type="match status" value="1"/>
</dbReference>
<dbReference type="EMBL" id="JAANQT010000705">
    <property type="protein sequence ID" value="KAG1308968.1"/>
    <property type="molecule type" value="Genomic_DNA"/>
</dbReference>
<evidence type="ECO:0000256" key="8">
    <source>
        <dbReference type="ARBA" id="ARBA00022692"/>
    </source>
</evidence>
<evidence type="ECO:0000256" key="5">
    <source>
        <dbReference type="ARBA" id="ARBA00013244"/>
    </source>
</evidence>
<evidence type="ECO:0000256" key="14">
    <source>
        <dbReference type="ARBA" id="ARBA00023315"/>
    </source>
</evidence>
<keyword evidence="6 16" id="KW-0444">Lipid biosynthesis</keyword>
<organism evidence="17 18">
    <name type="scientific">Rhizopus oryzae</name>
    <name type="common">Mucormycosis agent</name>
    <name type="synonym">Rhizopus arrhizus var. delemar</name>
    <dbReference type="NCBI Taxonomy" id="64495"/>
    <lineage>
        <taxon>Eukaryota</taxon>
        <taxon>Fungi</taxon>
        <taxon>Fungi incertae sedis</taxon>
        <taxon>Mucoromycota</taxon>
        <taxon>Mucoromycotina</taxon>
        <taxon>Mucoromycetes</taxon>
        <taxon>Mucorales</taxon>
        <taxon>Mucorineae</taxon>
        <taxon>Rhizopodaceae</taxon>
        <taxon>Rhizopus</taxon>
    </lineage>
</organism>
<comment type="pathway">
    <text evidence="2 16">Glycerolipid metabolism; triacylglycerol biosynthesis.</text>
</comment>
<feature type="transmembrane region" description="Helical" evidence="16">
    <location>
        <begin position="52"/>
        <end position="72"/>
    </location>
</feature>
<evidence type="ECO:0000256" key="11">
    <source>
        <dbReference type="ARBA" id="ARBA00022989"/>
    </source>
</evidence>
<evidence type="ECO:0000256" key="7">
    <source>
        <dbReference type="ARBA" id="ARBA00022679"/>
    </source>
</evidence>
<comment type="caution">
    <text evidence="17">The sequence shown here is derived from an EMBL/GenBank/DDBJ whole genome shotgun (WGS) entry which is preliminary data.</text>
</comment>
<keyword evidence="13 16" id="KW-0472">Membrane</keyword>
<comment type="function">
    <text evidence="16">Catalyzes the terminal and only committed step in triacylglycerol synthesis by using diacylglycerol and fatty acyl CoA as substrates.</text>
</comment>
<dbReference type="GO" id="GO:0005789">
    <property type="term" value="C:endoplasmic reticulum membrane"/>
    <property type="evidence" value="ECO:0007669"/>
    <property type="project" value="UniProtKB-SubCell"/>
</dbReference>
<evidence type="ECO:0000313" key="18">
    <source>
        <dbReference type="Proteomes" id="UP000716291"/>
    </source>
</evidence>
<dbReference type="Proteomes" id="UP000716291">
    <property type="component" value="Unassembled WGS sequence"/>
</dbReference>
<dbReference type="Pfam" id="PF03982">
    <property type="entry name" value="DAGAT"/>
    <property type="match status" value="1"/>
</dbReference>
<dbReference type="CDD" id="cd07987">
    <property type="entry name" value="LPLAT_MGAT-like"/>
    <property type="match status" value="1"/>
</dbReference>
<comment type="similarity">
    <text evidence="4 16">Belongs to the diacylglycerol acyltransferase family.</text>
</comment>
<dbReference type="InterPro" id="IPR007130">
    <property type="entry name" value="DAGAT"/>
</dbReference>
<keyword evidence="18" id="KW-1185">Reference proteome</keyword>
<comment type="pathway">
    <text evidence="3">Lipid metabolism.</text>
</comment>
<keyword evidence="14 16" id="KW-0012">Acyltransferase</keyword>
<comment type="caution">
    <text evidence="16">Lacks conserved residue(s) required for the propagation of feature annotation.</text>
</comment>
<evidence type="ECO:0000256" key="10">
    <source>
        <dbReference type="ARBA" id="ARBA00022824"/>
    </source>
</evidence>
<sequence>MEQYLEHGNIFNALRANLEGADHVEVWYKCLNDEHHHIRWAPLTGIPLERRLQMLAVCIWMILALSCCLLFIGLSTYMILWPMLIAYVSFLYFDKAPENGGRRFESTRHWVIWRYFASYFPVKLIKEADLDPTENYVLGYHPHGIISMGAFANFATEATGFSKLFPGIKPSLLTLTSNFNIPFYRDLIMSLGMAAVSRRSCETILSSGPGRSIVIVVGGAAESLNARPGVNDLVLRKRLGFIRIAIRHNAPLVPLFSFGENDLYEQVENEEGSFLYKAQKKFKAYMGFTMPLFHARGVFNYDVGLVPFRHPIATVVGRPIPVPSLEEGQTEPTQEQLLKVQKQYIEELQRIYNKYKDIYAKDRKQELRIVD</sequence>
<evidence type="ECO:0000256" key="1">
    <source>
        <dbReference type="ARBA" id="ARBA00004477"/>
    </source>
</evidence>